<gene>
    <name evidence="2" type="ORF">BO71DRAFT_154253</name>
</gene>
<proteinExistence type="predicted"/>
<evidence type="ECO:0000313" key="2">
    <source>
        <dbReference type="EMBL" id="PYH96932.1"/>
    </source>
</evidence>
<dbReference type="EMBL" id="KZ825831">
    <property type="protein sequence ID" value="PYH96932.1"/>
    <property type="molecule type" value="Genomic_DNA"/>
</dbReference>
<reference evidence="2 3" key="1">
    <citation type="submission" date="2018-02" db="EMBL/GenBank/DDBJ databases">
        <title>The genomes of Aspergillus section Nigri reveals drivers in fungal speciation.</title>
        <authorList>
            <consortium name="DOE Joint Genome Institute"/>
            <person name="Vesth T.C."/>
            <person name="Nybo J."/>
            <person name="Theobald S."/>
            <person name="Brandl J."/>
            <person name="Frisvad J.C."/>
            <person name="Nielsen K.F."/>
            <person name="Lyhne E.K."/>
            <person name="Kogle M.E."/>
            <person name="Kuo A."/>
            <person name="Riley R."/>
            <person name="Clum A."/>
            <person name="Nolan M."/>
            <person name="Lipzen A."/>
            <person name="Salamov A."/>
            <person name="Henrissat B."/>
            <person name="Wiebenga A."/>
            <person name="De vries R.P."/>
            <person name="Grigoriev I.V."/>
            <person name="Mortensen U.H."/>
            <person name="Andersen M.R."/>
            <person name="Baker S.E."/>
        </authorList>
    </citation>
    <scope>NUCLEOTIDE SEQUENCE [LARGE SCALE GENOMIC DNA]</scope>
    <source>
        <strain evidence="2 3">CBS 707.79</strain>
    </source>
</reference>
<feature type="region of interest" description="Disordered" evidence="1">
    <location>
        <begin position="1"/>
        <end position="23"/>
    </location>
</feature>
<accession>A0A319EYI5</accession>
<dbReference type="AlphaFoldDB" id="A0A319EYI5"/>
<keyword evidence="3" id="KW-1185">Reference proteome</keyword>
<evidence type="ECO:0000313" key="3">
    <source>
        <dbReference type="Proteomes" id="UP000247810"/>
    </source>
</evidence>
<organism evidence="2 3">
    <name type="scientific">Aspergillus ellipticus CBS 707.79</name>
    <dbReference type="NCBI Taxonomy" id="1448320"/>
    <lineage>
        <taxon>Eukaryota</taxon>
        <taxon>Fungi</taxon>
        <taxon>Dikarya</taxon>
        <taxon>Ascomycota</taxon>
        <taxon>Pezizomycotina</taxon>
        <taxon>Eurotiomycetes</taxon>
        <taxon>Eurotiomycetidae</taxon>
        <taxon>Eurotiales</taxon>
        <taxon>Aspergillaceae</taxon>
        <taxon>Aspergillus</taxon>
        <taxon>Aspergillus subgen. Circumdati</taxon>
    </lineage>
</organism>
<dbReference type="Proteomes" id="UP000247810">
    <property type="component" value="Unassembled WGS sequence"/>
</dbReference>
<protein>
    <submittedName>
        <fullName evidence="2">Uncharacterized protein</fullName>
    </submittedName>
</protein>
<name>A0A319EYI5_9EURO</name>
<evidence type="ECO:0000256" key="1">
    <source>
        <dbReference type="SAM" id="MobiDB-lite"/>
    </source>
</evidence>
<sequence length="178" mass="19699">MMDGVPGCGRDSRPRDARFQNIDQRHKSRAINVPASRSSSALNCVLPFPYGISFRVFSVFTLLLFPCQGHPASPQHLRGPLRLRYLPSHVTPAYAAHRRVTGYPSLIVIVESLNCESLNLSFRGSHPKIRGVATTYSEFVSCLPPTEYILALELKPLHSMNLRDSKHHTGALSSSSTS</sequence>
<dbReference type="VEuPathDB" id="FungiDB:BO71DRAFT_154253"/>